<dbReference type="InterPro" id="IPR016024">
    <property type="entry name" value="ARM-type_fold"/>
</dbReference>
<dbReference type="Pfam" id="PF23210">
    <property type="entry name" value="HEAT_Maestro_2"/>
    <property type="match status" value="1"/>
</dbReference>
<feature type="compositionally biased region" description="Basic and acidic residues" evidence="2">
    <location>
        <begin position="1085"/>
        <end position="1118"/>
    </location>
</feature>
<keyword evidence="7" id="KW-1185">Reference proteome</keyword>
<feature type="compositionally biased region" description="Basic and acidic residues" evidence="2">
    <location>
        <begin position="1198"/>
        <end position="1207"/>
    </location>
</feature>
<evidence type="ECO:0000256" key="1">
    <source>
        <dbReference type="ARBA" id="ARBA00022737"/>
    </source>
</evidence>
<gene>
    <name evidence="6" type="ORF">JD844_020497</name>
</gene>
<dbReference type="Pfam" id="PF21047">
    <property type="entry name" value="HEAT_Maestro"/>
    <property type="match status" value="1"/>
</dbReference>
<feature type="domain" description="Maestro-like HEAT-repeats" evidence="3">
    <location>
        <begin position="391"/>
        <end position="484"/>
    </location>
</feature>
<dbReference type="Pfam" id="PF23227">
    <property type="entry name" value="HEAT_MROH2B_C"/>
    <property type="match status" value="1"/>
</dbReference>
<feature type="domain" description="MROH2B-like HEAT-repeats" evidence="4">
    <location>
        <begin position="57"/>
        <end position="235"/>
    </location>
</feature>
<dbReference type="PANTHER" id="PTHR23120:SF6">
    <property type="entry name" value="MAESTRO HEAT-LIKE REPEAT FAMILY MEMBER 5"/>
    <property type="match status" value="1"/>
</dbReference>
<keyword evidence="1" id="KW-0677">Repeat</keyword>
<dbReference type="InterPro" id="IPR048465">
    <property type="entry name" value="Maestro-like_HEAT"/>
</dbReference>
<feature type="region of interest" description="Disordered" evidence="2">
    <location>
        <begin position="1061"/>
        <end position="1135"/>
    </location>
</feature>
<sequence length="1308" mass="146508">MKLLESFQDRLLPYHSILKVLGKLANKAFSESDAAKIGIWERKMVEGGGHPLILPQVFLYQYYGFILRASNDSQLVQEHLHTILALAHRGPLEAKGIASALGLAASHHLQEVINVLESFSVKISKKEKSLLDGSQRPPWDTLLLCYGRVALGIAEELLPRADTIMSKMITFFTANPLDMNLKKTFLVAVLMLLEAVAATGKAQCLRLCMKGPLVECLTVILQDTASNLVMVSLTKDAKNGIQGVLHCQTMDEFKGMLQGLILEDPYKCDLVHMVELMEPWIASELDHVRERAVDSVTMLLKFLASHLNMDGPEDPLFSVQLTSLVLASLDSLQGSDRELQGASEEVLHAILQNHARKIKRVRALQPLPSPPNSCLTWQAVFHHLNSFSPAQMKEVVVAIYTCLQVHPNSYWIRKVVLKALGYLLPDHLEEVVRSCLFFSIPVNRYGCQTIFLRSSGHTSGGGWRQARELWTAMASGPQVATQILKILLKSLQVEDPQGSNEGIIIMSLAAMNVIYESFGIPGYRLALVEMHPQLFIPMLRQVCYVRQLALPKALQARQEDIMSTSVEIMKGLFSLVKDWAVYACIQFQQGWMVLGTPGQFMQGIRLLARAMTKYDSPQIPGVFSEAMFILSTEKDEMKKMTALALVVEESCPTQLQAVGSQVGVLLGVRETPLAQSSADAPSFLLSTWATPFTCLAVALPAKPPAFLMPPSSHTNTHTYTHTAASLTPQFLKSPSAIQIMDRCTLKQCLEEEATSSSPAIKDLCLKALRSFIFEPGEVKRLRDQLPVLMESVFSGQEQDVLKGLEDLMATLQDLDGQGIGDLTLELAMNVRSFFEDERASVRCRAFALFGHLVMRALDVDEVLLKKEVVFSLLPLLLHLMDQDSTVAMASPARAKPCSSPDPSCKLALLDCGFFLGWADLHLIFRSLAWENLQSCLSNAWKYLMRNHHECTHVFISQALEYLHHPQAKIRRAAAQFTGYTLTSYCSELSKNLEQEDIVYLRKVFIELESHPDISLVRFAKQFRTALQKLSPKQKYRCVQNRCWRVVDQGWLRPPRDLSYCQGKSKDQPEEAGSRCPLLPPQGIKSKREASNDSRGGEKHDWSREVAEQRKRQRWRIELPRLPPKPIKPSVPGGKAVEQRERQWWRLELPCLPPKPIKPSMPGGEVAEQQERQRWHAEPPHLPPKPIKPSVLGGEAAEQQERQWRHVEPPCLPPKPIKPSVLGGEAAEQQERQWQCAEPPCLPPKPIKPSVPGGEAAEQWEKQRQCAEPPRLPPKPIKLSVLGGEVVEQRKRQQSHLELAHSSLKSSKL</sequence>
<feature type="compositionally biased region" description="Basic and acidic residues" evidence="2">
    <location>
        <begin position="1063"/>
        <end position="1072"/>
    </location>
</feature>
<proteinExistence type="predicted"/>
<accession>A0ABQ7SSN0</accession>
<dbReference type="InterPro" id="IPR055408">
    <property type="entry name" value="HEAT_MROH2B-like"/>
</dbReference>
<feature type="domain" description="Maestro/Maestro-like HEAT-repeats" evidence="5">
    <location>
        <begin position="747"/>
        <end position="1026"/>
    </location>
</feature>
<dbReference type="PANTHER" id="PTHR23120">
    <property type="entry name" value="MAESTRO-RELATED HEAT DOMAIN-CONTAINING"/>
    <property type="match status" value="1"/>
</dbReference>
<feature type="compositionally biased region" description="Basic and acidic residues" evidence="2">
    <location>
        <begin position="1168"/>
        <end position="1178"/>
    </location>
</feature>
<dbReference type="InterPro" id="IPR055406">
    <property type="entry name" value="HEAT_Maestro"/>
</dbReference>
<name>A0ABQ7SSN0_PHRPL</name>
<comment type="caution">
    <text evidence="6">The sequence shown here is derived from an EMBL/GenBank/DDBJ whole genome shotgun (WGS) entry which is preliminary data.</text>
</comment>
<evidence type="ECO:0000259" key="5">
    <source>
        <dbReference type="Pfam" id="PF23227"/>
    </source>
</evidence>
<protein>
    <recommendedName>
        <fullName evidence="8">Maestro heat-like repeat family member 5</fullName>
    </recommendedName>
</protein>
<dbReference type="Proteomes" id="UP000826234">
    <property type="component" value="Unassembled WGS sequence"/>
</dbReference>
<feature type="region of interest" description="Disordered" evidence="2">
    <location>
        <begin position="1154"/>
        <end position="1308"/>
    </location>
</feature>
<organism evidence="6 7">
    <name type="scientific">Phrynosoma platyrhinos</name>
    <name type="common">Desert horned lizard</name>
    <dbReference type="NCBI Taxonomy" id="52577"/>
    <lineage>
        <taxon>Eukaryota</taxon>
        <taxon>Metazoa</taxon>
        <taxon>Chordata</taxon>
        <taxon>Craniata</taxon>
        <taxon>Vertebrata</taxon>
        <taxon>Euteleostomi</taxon>
        <taxon>Lepidosauria</taxon>
        <taxon>Squamata</taxon>
        <taxon>Bifurcata</taxon>
        <taxon>Unidentata</taxon>
        <taxon>Episquamata</taxon>
        <taxon>Toxicofera</taxon>
        <taxon>Iguania</taxon>
        <taxon>Phrynosomatidae</taxon>
        <taxon>Phrynosomatinae</taxon>
        <taxon>Phrynosoma</taxon>
    </lineage>
</organism>
<evidence type="ECO:0008006" key="8">
    <source>
        <dbReference type="Google" id="ProtNLM"/>
    </source>
</evidence>
<reference evidence="6 7" key="1">
    <citation type="journal article" date="2022" name="Gigascience">
        <title>A chromosome-level genome assembly and annotation of the desert horned lizard, Phrynosoma platyrhinos, provides insight into chromosomal rearrangements among reptiles.</title>
        <authorList>
            <person name="Koochekian N."/>
            <person name="Ascanio A."/>
            <person name="Farleigh K."/>
            <person name="Card D.C."/>
            <person name="Schield D.R."/>
            <person name="Castoe T.A."/>
            <person name="Jezkova T."/>
        </authorList>
    </citation>
    <scope>NUCLEOTIDE SEQUENCE [LARGE SCALE GENOMIC DNA]</scope>
    <source>
        <strain evidence="6">NK-2021</strain>
    </source>
</reference>
<evidence type="ECO:0000259" key="3">
    <source>
        <dbReference type="Pfam" id="PF21047"/>
    </source>
</evidence>
<evidence type="ECO:0000259" key="4">
    <source>
        <dbReference type="Pfam" id="PF23210"/>
    </source>
</evidence>
<evidence type="ECO:0000256" key="2">
    <source>
        <dbReference type="SAM" id="MobiDB-lite"/>
    </source>
</evidence>
<dbReference type="InterPro" id="IPR045206">
    <property type="entry name" value="Maestro_heat-like_prot"/>
</dbReference>
<feature type="compositionally biased region" description="Pro residues" evidence="2">
    <location>
        <begin position="1239"/>
        <end position="1248"/>
    </location>
</feature>
<evidence type="ECO:0000313" key="6">
    <source>
        <dbReference type="EMBL" id="KAH0620299.1"/>
    </source>
</evidence>
<dbReference type="SUPFAM" id="SSF48371">
    <property type="entry name" value="ARM repeat"/>
    <property type="match status" value="1"/>
</dbReference>
<evidence type="ECO:0000313" key="7">
    <source>
        <dbReference type="Proteomes" id="UP000826234"/>
    </source>
</evidence>
<dbReference type="EMBL" id="JAIPUX010003289">
    <property type="protein sequence ID" value="KAH0620299.1"/>
    <property type="molecule type" value="Genomic_DNA"/>
</dbReference>